<feature type="region of interest" description="Disordered" evidence="1">
    <location>
        <begin position="413"/>
        <end position="439"/>
    </location>
</feature>
<evidence type="ECO:0000313" key="2">
    <source>
        <dbReference type="EMBL" id="KAK9421760.1"/>
    </source>
</evidence>
<reference evidence="2 3" key="1">
    <citation type="journal article" date="2024" name="J. Plant Pathol.">
        <title>Sequence and assembly of the genome of Seiridium unicorne, isolate CBS 538.82, causal agent of cypress canker disease.</title>
        <authorList>
            <person name="Scali E."/>
            <person name="Rocca G.D."/>
            <person name="Danti R."/>
            <person name="Garbelotto M."/>
            <person name="Barberini S."/>
            <person name="Baroncelli R."/>
            <person name="Emiliani G."/>
        </authorList>
    </citation>
    <scope>NUCLEOTIDE SEQUENCE [LARGE SCALE GENOMIC DNA]</scope>
    <source>
        <strain evidence="2 3">BM-138-508</strain>
    </source>
</reference>
<accession>A0ABR2V4B3</accession>
<comment type="caution">
    <text evidence="2">The sequence shown here is derived from an EMBL/GenBank/DDBJ whole genome shotgun (WGS) entry which is preliminary data.</text>
</comment>
<name>A0ABR2V4B3_9PEZI</name>
<keyword evidence="3" id="KW-1185">Reference proteome</keyword>
<protein>
    <submittedName>
        <fullName evidence="2">F-box domain-containing protein</fullName>
    </submittedName>
</protein>
<proteinExistence type="predicted"/>
<evidence type="ECO:0000313" key="3">
    <source>
        <dbReference type="Proteomes" id="UP001408356"/>
    </source>
</evidence>
<gene>
    <name evidence="2" type="ORF">SUNI508_05361</name>
</gene>
<organism evidence="2 3">
    <name type="scientific">Seiridium unicorne</name>
    <dbReference type="NCBI Taxonomy" id="138068"/>
    <lineage>
        <taxon>Eukaryota</taxon>
        <taxon>Fungi</taxon>
        <taxon>Dikarya</taxon>
        <taxon>Ascomycota</taxon>
        <taxon>Pezizomycotina</taxon>
        <taxon>Sordariomycetes</taxon>
        <taxon>Xylariomycetidae</taxon>
        <taxon>Amphisphaeriales</taxon>
        <taxon>Sporocadaceae</taxon>
        <taxon>Seiridium</taxon>
    </lineage>
</organism>
<dbReference type="Proteomes" id="UP001408356">
    <property type="component" value="Unassembled WGS sequence"/>
</dbReference>
<evidence type="ECO:0000256" key="1">
    <source>
        <dbReference type="SAM" id="MobiDB-lite"/>
    </source>
</evidence>
<sequence>MTAHNHFEQLPPELLLPILTSLPTLESLDSLLRASPAAFRLFNAHGAEIFEAVLSSGTIHEHTCGLIRLTALVRSSSLPPQAHNLLTFRHFVRYESTSHRYDPPAWILPPLRLSSDISASTVRGLLATHRKVACLVISCLSFYLTRFKPLRPSHLVDESFHFESGYHGPDGLYIAAWQQKPEEKSFPVHDIGPPTWVEEQRVLRAVWRLQLFRDLKVAGKKALLVNWPDTDLQRLNFMTAPNFHDVPTRNLIEEDREPSIRTRGTVLEHQLINSVVEYEDQDKQTIVSPDFLLTRRDWPAPDEGEKDWDAVSYYSSTTYDFFYMVREGEHEHISDGLCSPLQHASFRPFRRLGFAIWCTQRMLGYGLLEGEWGPIMDPSDLFPRESVYLAWRSILGEEEIAQVERRNREAFAWANKPESEDEDSDGSRFSSPSLSERSF</sequence>
<feature type="compositionally biased region" description="Low complexity" evidence="1">
    <location>
        <begin position="427"/>
        <end position="439"/>
    </location>
</feature>
<dbReference type="EMBL" id="JARVKF010000157">
    <property type="protein sequence ID" value="KAK9421760.1"/>
    <property type="molecule type" value="Genomic_DNA"/>
</dbReference>